<accession>A0A7C4U8U4</accession>
<proteinExistence type="predicted"/>
<dbReference type="AlphaFoldDB" id="A0A7C4U8U4"/>
<evidence type="ECO:0000256" key="1">
    <source>
        <dbReference type="SAM" id="Phobius"/>
    </source>
</evidence>
<feature type="transmembrane region" description="Helical" evidence="1">
    <location>
        <begin position="55"/>
        <end position="79"/>
    </location>
</feature>
<keyword evidence="1" id="KW-0472">Membrane</keyword>
<reference evidence="2" key="1">
    <citation type="journal article" date="2020" name="mSystems">
        <title>Genome- and Community-Level Interaction Insights into Carbon Utilization and Element Cycling Functions of Hydrothermarchaeota in Hydrothermal Sediment.</title>
        <authorList>
            <person name="Zhou Z."/>
            <person name="Liu Y."/>
            <person name="Xu W."/>
            <person name="Pan J."/>
            <person name="Luo Z.H."/>
            <person name="Li M."/>
        </authorList>
    </citation>
    <scope>NUCLEOTIDE SEQUENCE [LARGE SCALE GENOMIC DNA]</scope>
    <source>
        <strain evidence="2">SpSt-780</strain>
    </source>
</reference>
<feature type="transmembrane region" description="Helical" evidence="1">
    <location>
        <begin position="91"/>
        <end position="111"/>
    </location>
</feature>
<sequence length="124" mass="13826">MIQIFSKSAFPPEITKVGFTSSIIMILAAVLLWLTFLIFGIIAKRYEVVLRKKTGWQFIIASPSGILIFAIIMLYSNVILGKLKMGFIESLIGYGLFLISSFFSLLGALNFRKVVSPRKKGGMQ</sequence>
<gene>
    <name evidence="2" type="ORF">ENV67_06625</name>
</gene>
<evidence type="ECO:0000313" key="2">
    <source>
        <dbReference type="EMBL" id="HGW92195.1"/>
    </source>
</evidence>
<dbReference type="EMBL" id="DTHG01000083">
    <property type="protein sequence ID" value="HGW92195.1"/>
    <property type="molecule type" value="Genomic_DNA"/>
</dbReference>
<comment type="caution">
    <text evidence="2">The sequence shown here is derived from an EMBL/GenBank/DDBJ whole genome shotgun (WGS) entry which is preliminary data.</text>
</comment>
<organism evidence="2">
    <name type="scientific">candidate division WOR-3 bacterium</name>
    <dbReference type="NCBI Taxonomy" id="2052148"/>
    <lineage>
        <taxon>Bacteria</taxon>
        <taxon>Bacteria division WOR-3</taxon>
    </lineage>
</organism>
<feature type="transmembrane region" description="Helical" evidence="1">
    <location>
        <begin position="20"/>
        <end position="43"/>
    </location>
</feature>
<keyword evidence="1" id="KW-0812">Transmembrane</keyword>
<name>A0A7C4U8U4_UNCW3</name>
<protein>
    <submittedName>
        <fullName evidence="2">Uncharacterized protein</fullName>
    </submittedName>
</protein>
<keyword evidence="1" id="KW-1133">Transmembrane helix</keyword>